<gene>
    <name evidence="5" type="ORF">NBG84_07620</name>
</gene>
<dbReference type="EMBL" id="JAMQAW010000007">
    <property type="protein sequence ID" value="MCM2388175.1"/>
    <property type="molecule type" value="Genomic_DNA"/>
</dbReference>
<feature type="signal peptide" evidence="3">
    <location>
        <begin position="1"/>
        <end position="17"/>
    </location>
</feature>
<keyword evidence="2" id="KW-0175">Coiled coil</keyword>
<dbReference type="SUPFAM" id="SSF47090">
    <property type="entry name" value="PGBD-like"/>
    <property type="match status" value="1"/>
</dbReference>
<keyword evidence="3" id="KW-0732">Signal</keyword>
<comment type="subcellular location">
    <subcellularLocation>
        <location evidence="1">Cell envelope</location>
    </subcellularLocation>
</comment>
<evidence type="ECO:0000256" key="3">
    <source>
        <dbReference type="SAM" id="SignalP"/>
    </source>
</evidence>
<dbReference type="RefSeq" id="WP_250918529.1">
    <property type="nucleotide sequence ID" value="NZ_JAMQAW010000007.1"/>
</dbReference>
<name>A0ABT0UJA7_9ACTN</name>
<evidence type="ECO:0000313" key="6">
    <source>
        <dbReference type="Proteomes" id="UP001431429"/>
    </source>
</evidence>
<keyword evidence="6" id="KW-1185">Reference proteome</keyword>
<reference evidence="5" key="1">
    <citation type="submission" date="2022-06" db="EMBL/GenBank/DDBJ databases">
        <title>Genome public.</title>
        <authorList>
            <person name="Sun Q."/>
        </authorList>
    </citation>
    <scope>NUCLEOTIDE SEQUENCE</scope>
    <source>
        <strain evidence="5">CWNU-1</strain>
    </source>
</reference>
<comment type="caution">
    <text evidence="5">The sequence shown here is derived from an EMBL/GenBank/DDBJ whole genome shotgun (WGS) entry which is preliminary data.</text>
</comment>
<evidence type="ECO:0000259" key="4">
    <source>
        <dbReference type="Pfam" id="PF01471"/>
    </source>
</evidence>
<dbReference type="InterPro" id="IPR036365">
    <property type="entry name" value="PGBD-like_sf"/>
</dbReference>
<feature type="chain" id="PRO_5045720320" evidence="3">
    <location>
        <begin position="18"/>
        <end position="352"/>
    </location>
</feature>
<protein>
    <submittedName>
        <fullName evidence="5">Peptidoglycan-binding protein</fullName>
    </submittedName>
</protein>
<organism evidence="5 6">
    <name type="scientific">Streptomyces albipurpureus</name>
    <dbReference type="NCBI Taxonomy" id="2897419"/>
    <lineage>
        <taxon>Bacteria</taxon>
        <taxon>Bacillati</taxon>
        <taxon>Actinomycetota</taxon>
        <taxon>Actinomycetes</taxon>
        <taxon>Kitasatosporales</taxon>
        <taxon>Streptomycetaceae</taxon>
        <taxon>Streptomyces</taxon>
    </lineage>
</organism>
<dbReference type="InterPro" id="IPR050465">
    <property type="entry name" value="UPF0194_transport"/>
</dbReference>
<feature type="domain" description="Peptidoglycan binding-like" evidence="4">
    <location>
        <begin position="120"/>
        <end position="174"/>
    </location>
</feature>
<evidence type="ECO:0000256" key="1">
    <source>
        <dbReference type="ARBA" id="ARBA00004196"/>
    </source>
</evidence>
<dbReference type="Pfam" id="PF01471">
    <property type="entry name" value="PG_binding_1"/>
    <property type="match status" value="1"/>
</dbReference>
<dbReference type="InterPro" id="IPR036366">
    <property type="entry name" value="PGBDSf"/>
</dbReference>
<dbReference type="Gene3D" id="2.40.420.20">
    <property type="match status" value="1"/>
</dbReference>
<accession>A0ABT0UJA7</accession>
<dbReference type="Gene3D" id="1.10.101.10">
    <property type="entry name" value="PGBD-like superfamily/PGBD"/>
    <property type="match status" value="1"/>
</dbReference>
<proteinExistence type="predicted"/>
<evidence type="ECO:0000256" key="2">
    <source>
        <dbReference type="ARBA" id="ARBA00023054"/>
    </source>
</evidence>
<dbReference type="PANTHER" id="PTHR32347">
    <property type="entry name" value="EFFLUX SYSTEM COMPONENT YKNX-RELATED"/>
    <property type="match status" value="1"/>
</dbReference>
<evidence type="ECO:0000313" key="5">
    <source>
        <dbReference type="EMBL" id="MCM2388175.1"/>
    </source>
</evidence>
<sequence length="352" mass="36225">MAVSVVLVAAVAGGGFAVTALGEPQSEEGRVDREGRAGLPPATASVVKGDLSNSTGIDGTLGYSQQRKVNAGTAGTLTWITSSGSKIKRDGRLYAVNGQDVRLMYGAEPMYRTLKTGSKGTDVRQLEENLRDLGYGTGLAIDDEYTAGTADAVKRWQKAHGLKQTGQVGPEQIAFAAGPVRIQSADVAVGDQAAPGQAVLTTTGSDRVVRLEAKVSEASLARTGGEVAVELPDGTVTKGTVTSVASVAKPGSDPNDRTPRISIVVTFDDPAEVKGFDKSPATVKFDGETRRNVLSVPVGALLALEDGSFGVQVVEGGEAREVKVKLGLFAQGQVEVTGDGLSAGMKVGVPNS</sequence>
<dbReference type="InterPro" id="IPR002477">
    <property type="entry name" value="Peptidoglycan-bd-like"/>
</dbReference>
<dbReference type="Proteomes" id="UP001431429">
    <property type="component" value="Unassembled WGS sequence"/>
</dbReference>
<dbReference type="PANTHER" id="PTHR32347:SF23">
    <property type="entry name" value="BLL5650 PROTEIN"/>
    <property type="match status" value="1"/>
</dbReference>